<dbReference type="AlphaFoldDB" id="A0A1P8MUV5"/>
<feature type="region of interest" description="Disordered" evidence="1">
    <location>
        <begin position="182"/>
        <end position="432"/>
    </location>
</feature>
<keyword evidence="2" id="KW-1133">Transmembrane helix</keyword>
<accession>A0A1P8MUV5</accession>
<gene>
    <name evidence="3" type="ORF">BWR18_09450</name>
</gene>
<feature type="compositionally biased region" description="Low complexity" evidence="1">
    <location>
        <begin position="283"/>
        <end position="297"/>
    </location>
</feature>
<evidence type="ECO:0000313" key="4">
    <source>
        <dbReference type="Proteomes" id="UP000186336"/>
    </source>
</evidence>
<dbReference type="EMBL" id="CP019312">
    <property type="protein sequence ID" value="APX11880.1"/>
    <property type="molecule type" value="Genomic_DNA"/>
</dbReference>
<dbReference type="OrthoDB" id="7870459at2"/>
<feature type="compositionally biased region" description="Acidic residues" evidence="1">
    <location>
        <begin position="270"/>
        <end position="282"/>
    </location>
</feature>
<evidence type="ECO:0008006" key="5">
    <source>
        <dbReference type="Google" id="ProtNLM"/>
    </source>
</evidence>
<keyword evidence="2" id="KW-0472">Membrane</keyword>
<dbReference type="RefSeq" id="WP_076627740.1">
    <property type="nucleotide sequence ID" value="NZ_CP019312.1"/>
</dbReference>
<keyword evidence="4" id="KW-1185">Reference proteome</keyword>
<feature type="compositionally biased region" description="Low complexity" evidence="1">
    <location>
        <begin position="369"/>
        <end position="383"/>
    </location>
</feature>
<protein>
    <recommendedName>
        <fullName evidence="5">Translation initiation factor 2</fullName>
    </recommendedName>
</protein>
<dbReference type="Proteomes" id="UP000186336">
    <property type="component" value="Chromosome"/>
</dbReference>
<feature type="compositionally biased region" description="Acidic residues" evidence="1">
    <location>
        <begin position="298"/>
        <end position="309"/>
    </location>
</feature>
<reference evidence="3 4" key="1">
    <citation type="submission" date="2017-01" db="EMBL/GenBank/DDBJ databases">
        <title>Complete genome of Tateyamaria omphalii DOK1-4 isolated from seawater in Dokdo.</title>
        <authorList>
            <person name="Kim J.H."/>
            <person name="Chi W.-J."/>
        </authorList>
    </citation>
    <scope>NUCLEOTIDE SEQUENCE [LARGE SCALE GENOMIC DNA]</scope>
    <source>
        <strain evidence="3 4">DOK1-4</strain>
    </source>
</reference>
<keyword evidence="2" id="KW-0812">Transmembrane</keyword>
<evidence type="ECO:0000256" key="1">
    <source>
        <dbReference type="SAM" id="MobiDB-lite"/>
    </source>
</evidence>
<dbReference type="STRING" id="299262.BWR18_09450"/>
<feature type="region of interest" description="Disordered" evidence="1">
    <location>
        <begin position="670"/>
        <end position="727"/>
    </location>
</feature>
<name>A0A1P8MUV5_9RHOB</name>
<organism evidence="3 4">
    <name type="scientific">Tateyamaria omphalii</name>
    <dbReference type="NCBI Taxonomy" id="299262"/>
    <lineage>
        <taxon>Bacteria</taxon>
        <taxon>Pseudomonadati</taxon>
        <taxon>Pseudomonadota</taxon>
        <taxon>Alphaproteobacteria</taxon>
        <taxon>Rhodobacterales</taxon>
        <taxon>Roseobacteraceae</taxon>
        <taxon>Tateyamaria</taxon>
    </lineage>
</organism>
<feature type="compositionally biased region" description="Low complexity" evidence="1">
    <location>
        <begin position="682"/>
        <end position="693"/>
    </location>
</feature>
<sequence>MKPEFALSLSFDGIRLLHRAAGGWREVGAVDISSPTLGDDLHELRKQAAKVKVKRVRSKLIIPDGQIKYLTIDTGDVDDDARRAAARLALKGATPYAVEALAYDISAEGPRTHIAAVARETLAEAEAFAVEHKFNPVSFVAAPEDAGFLGEPFFGQTAHAEKILKDGATVAPDGIRVVVVSHPDQSAEPDTPEKAAADTAEEPAPTPDNAPTQPDAARDADDATLALDEGSAAASTESPSADPAPQNDADTLASHGEDTAPKSESKAEADDSDASDAPETEDANTPAPAEAETADAGSADDDTDPDNDTDTTSPLMGFATRRRANGADAPPPSALGGVTRDPPDTRPARRLTVSDSPKDAALPPPPALSPQQAAAQSLRAAPPIVDLAARRPDTDTQEPPARKTGFLSRRKPRQVPPAPPSASPGSAAPTAAVATDAEAQRMTVFGARSDVQVGGKPRFLGLILTAILLVFLAGVAAWASVFLDDGLAKFFPKRERTLASTLPADAEQSLAEDVGATVDLEPTGQGDDGLIVASLNEGLSDGLTPEDAAVLDALRNPQPDPTEQPELDQAALEARYAVTGIWPKAPQIPPEPTGLIQLEDLYVTGIDPVSPALDAIALPDAGSFVTDVALPDVASPPAAGTRFAFDTDGRVIPTVEGALTPDGFTVFLGRPPLVPPADPRGTAEAPAPETTAPDTRQLAGQRPRARPNDLVEQNERATLGGLSRSELAELRPRLRPAAPQEVAAAAPPATDAAAVAEAIAEANEAADEPISPLAAAQSYRPQTRPRNFERTVARAASAAPAAPQRVAAVAPRTVTPSIPTTASVAREATVRNAINLSRVNLIGVYGTPSNRRALVRLRNGRYQKVAVGDRFDGGRVSAIGDSELRYQKGNRNVILKMPN</sequence>
<feature type="compositionally biased region" description="Basic and acidic residues" evidence="1">
    <location>
        <begin position="255"/>
        <end position="269"/>
    </location>
</feature>
<evidence type="ECO:0000313" key="3">
    <source>
        <dbReference type="EMBL" id="APX11880.1"/>
    </source>
</evidence>
<feature type="compositionally biased region" description="Low complexity" evidence="1">
    <location>
        <begin position="423"/>
        <end position="432"/>
    </location>
</feature>
<dbReference type="KEGG" id="tom:BWR18_09450"/>
<proteinExistence type="predicted"/>
<feature type="transmembrane region" description="Helical" evidence="2">
    <location>
        <begin position="459"/>
        <end position="483"/>
    </location>
</feature>
<evidence type="ECO:0000256" key="2">
    <source>
        <dbReference type="SAM" id="Phobius"/>
    </source>
</evidence>
<feature type="compositionally biased region" description="Basic and acidic residues" evidence="1">
    <location>
        <begin position="706"/>
        <end position="715"/>
    </location>
</feature>